<gene>
    <name evidence="1" type="ORF">GCM10007890_28530</name>
</gene>
<dbReference type="RefSeq" id="WP_238198565.1">
    <property type="nucleotide sequence ID" value="NZ_BPQZ01000025.1"/>
</dbReference>
<sequence length="45" mass="4718">MPEIGISQNDDGLWTVSVPGLIVTDLTKEAAEAFVAAYRRVGVAG</sequence>
<proteinExistence type="predicted"/>
<dbReference type="EMBL" id="BSPL01000017">
    <property type="protein sequence ID" value="GLS70840.1"/>
    <property type="molecule type" value="Genomic_DNA"/>
</dbReference>
<reference evidence="2" key="1">
    <citation type="journal article" date="2019" name="Int. J. Syst. Evol. Microbiol.">
        <title>The Global Catalogue of Microorganisms (GCM) 10K type strain sequencing project: providing services to taxonomists for standard genome sequencing and annotation.</title>
        <authorList>
            <consortium name="The Broad Institute Genomics Platform"/>
            <consortium name="The Broad Institute Genome Sequencing Center for Infectious Disease"/>
            <person name="Wu L."/>
            <person name="Ma J."/>
        </authorList>
    </citation>
    <scope>NUCLEOTIDE SEQUENCE [LARGE SCALE GENOMIC DNA]</scope>
    <source>
        <strain evidence="2">NBRC 103632</strain>
    </source>
</reference>
<dbReference type="Proteomes" id="UP001157440">
    <property type="component" value="Unassembled WGS sequence"/>
</dbReference>
<accession>A0AA37WRA8</accession>
<protein>
    <submittedName>
        <fullName evidence="1">Uncharacterized protein</fullName>
    </submittedName>
</protein>
<dbReference type="AlphaFoldDB" id="A0AA37WRA8"/>
<evidence type="ECO:0000313" key="1">
    <source>
        <dbReference type="EMBL" id="GLS70840.1"/>
    </source>
</evidence>
<evidence type="ECO:0000313" key="2">
    <source>
        <dbReference type="Proteomes" id="UP001157440"/>
    </source>
</evidence>
<comment type="caution">
    <text evidence="1">The sequence shown here is derived from an EMBL/GenBank/DDBJ whole genome shotgun (WGS) entry which is preliminary data.</text>
</comment>
<keyword evidence="2" id="KW-1185">Reference proteome</keyword>
<organism evidence="1 2">
    <name type="scientific">Methylobacterium tardum</name>
    <dbReference type="NCBI Taxonomy" id="374432"/>
    <lineage>
        <taxon>Bacteria</taxon>
        <taxon>Pseudomonadati</taxon>
        <taxon>Pseudomonadota</taxon>
        <taxon>Alphaproteobacteria</taxon>
        <taxon>Hyphomicrobiales</taxon>
        <taxon>Methylobacteriaceae</taxon>
        <taxon>Methylobacterium</taxon>
    </lineage>
</organism>
<name>A0AA37WRA8_9HYPH</name>